<organism evidence="2 3">
    <name type="scientific">Candidatus Methylumidiphilus alinenensis</name>
    <dbReference type="NCBI Taxonomy" id="2202197"/>
    <lineage>
        <taxon>Bacteria</taxon>
        <taxon>Pseudomonadati</taxon>
        <taxon>Pseudomonadota</taxon>
        <taxon>Gammaproteobacteria</taxon>
        <taxon>Methylococcales</taxon>
        <taxon>Candidatus Methylumidiphilus</taxon>
    </lineage>
</organism>
<evidence type="ECO:0000256" key="1">
    <source>
        <dbReference type="SAM" id="Phobius"/>
    </source>
</evidence>
<dbReference type="AlphaFoldDB" id="A0A2W4RHN2"/>
<name>A0A2W4RHN2_9GAMM</name>
<evidence type="ECO:0000313" key="2">
    <source>
        <dbReference type="EMBL" id="PZN83455.1"/>
    </source>
</evidence>
<gene>
    <name evidence="2" type="ORF">DM484_04630</name>
</gene>
<dbReference type="EMBL" id="QJPH01000187">
    <property type="protein sequence ID" value="PZN83455.1"/>
    <property type="molecule type" value="Genomic_DNA"/>
</dbReference>
<feature type="transmembrane region" description="Helical" evidence="1">
    <location>
        <begin position="29"/>
        <end position="48"/>
    </location>
</feature>
<sequence length="125" mass="12894">AGALFGFGLSLSAMVRPEVVLSFLRFKDLGLLLVLGGAATVALLAYQLTPRLLDKPLFGQAFGKHKSTLNARTIVGAAIFGIGWGLIGVCPGPAIAGLGSGNWPLLAAVLGIFAGAWVQGRFFGR</sequence>
<proteinExistence type="predicted"/>
<reference evidence="2 3" key="1">
    <citation type="journal article" date="2018" name="Aquat. Microb. Ecol.">
        <title>Gammaproteobacterial methanotrophs dominate.</title>
        <authorList>
            <person name="Rissanen A.J."/>
            <person name="Saarenheimo J."/>
            <person name="Tiirola M."/>
            <person name="Peura S."/>
            <person name="Aalto S.L."/>
            <person name="Karvinen A."/>
            <person name="Nykanen H."/>
        </authorList>
    </citation>
    <scope>NUCLEOTIDE SEQUENCE [LARGE SCALE GENOMIC DNA]</scope>
    <source>
        <strain evidence="2">AMbin10</strain>
    </source>
</reference>
<protein>
    <submittedName>
        <fullName evidence="2">YeeE/YedE family protein</fullName>
    </submittedName>
</protein>
<keyword evidence="1" id="KW-1133">Transmembrane helix</keyword>
<accession>A0A2W4RHN2</accession>
<evidence type="ECO:0000313" key="3">
    <source>
        <dbReference type="Proteomes" id="UP000249396"/>
    </source>
</evidence>
<dbReference type="Pfam" id="PF20398">
    <property type="entry name" value="DUF6691"/>
    <property type="match status" value="1"/>
</dbReference>
<dbReference type="InterPro" id="IPR046513">
    <property type="entry name" value="DUF6691"/>
</dbReference>
<keyword evidence="1" id="KW-0812">Transmembrane</keyword>
<feature type="non-terminal residue" evidence="2">
    <location>
        <position position="1"/>
    </location>
</feature>
<feature type="transmembrane region" description="Helical" evidence="1">
    <location>
        <begin position="101"/>
        <end position="118"/>
    </location>
</feature>
<dbReference type="Proteomes" id="UP000249396">
    <property type="component" value="Unassembled WGS sequence"/>
</dbReference>
<comment type="caution">
    <text evidence="2">The sequence shown here is derived from an EMBL/GenBank/DDBJ whole genome shotgun (WGS) entry which is preliminary data.</text>
</comment>
<keyword evidence="1" id="KW-0472">Membrane</keyword>
<feature type="transmembrane region" description="Helical" evidence="1">
    <location>
        <begin position="69"/>
        <end position="89"/>
    </location>
</feature>